<dbReference type="InterPro" id="IPR022689">
    <property type="entry name" value="Iron_dep_repressor"/>
</dbReference>
<dbReference type="GO" id="GO:0003677">
    <property type="term" value="F:DNA binding"/>
    <property type="evidence" value="ECO:0007669"/>
    <property type="project" value="UniProtKB-KW"/>
</dbReference>
<evidence type="ECO:0000256" key="4">
    <source>
        <dbReference type="ARBA" id="ARBA00023004"/>
    </source>
</evidence>
<dbReference type="InterPro" id="IPR036421">
    <property type="entry name" value="Fe_dep_repressor_sf"/>
</dbReference>
<dbReference type="Pfam" id="PF01325">
    <property type="entry name" value="Fe_dep_repress"/>
    <property type="match status" value="1"/>
</dbReference>
<dbReference type="PANTHER" id="PTHR33238:SF10">
    <property type="entry name" value="IRON-DEPENDENT REPRESSOR IDER"/>
    <property type="match status" value="1"/>
</dbReference>
<comment type="subcellular location">
    <subcellularLocation>
        <location evidence="1">Cytoplasm</location>
    </subcellularLocation>
</comment>
<dbReference type="GO" id="GO:0003700">
    <property type="term" value="F:DNA-binding transcription factor activity"/>
    <property type="evidence" value="ECO:0007669"/>
    <property type="project" value="InterPro"/>
</dbReference>
<dbReference type="GO" id="GO:0005737">
    <property type="term" value="C:cytoplasm"/>
    <property type="evidence" value="ECO:0007669"/>
    <property type="project" value="UniProtKB-SubCell"/>
</dbReference>
<keyword evidence="7" id="KW-0804">Transcription</keyword>
<gene>
    <name evidence="9" type="ORF">C8E97_3816</name>
</gene>
<dbReference type="EMBL" id="RBXO01000001">
    <property type="protein sequence ID" value="RKT55158.1"/>
    <property type="molecule type" value="Genomic_DNA"/>
</dbReference>
<dbReference type="InterPro" id="IPR050536">
    <property type="entry name" value="DtxR_MntR_Metal-Reg"/>
</dbReference>
<dbReference type="Gene3D" id="2.30.30.90">
    <property type="match status" value="1"/>
</dbReference>
<dbReference type="GO" id="GO:0046983">
    <property type="term" value="F:protein dimerization activity"/>
    <property type="evidence" value="ECO:0007669"/>
    <property type="project" value="InterPro"/>
</dbReference>
<dbReference type="InterPro" id="IPR008988">
    <property type="entry name" value="Transcriptional_repressor_C"/>
</dbReference>
<dbReference type="InterPro" id="IPR038157">
    <property type="entry name" value="FeoA_core_dom"/>
</dbReference>
<name>A0A495W5R4_9PSEU</name>
<evidence type="ECO:0000256" key="3">
    <source>
        <dbReference type="ARBA" id="ARBA00011738"/>
    </source>
</evidence>
<comment type="caution">
    <text evidence="9">The sequence shown here is derived from an EMBL/GenBank/DDBJ whole genome shotgun (WGS) entry which is preliminary data.</text>
</comment>
<comment type="subunit">
    <text evidence="3">Homodimer.</text>
</comment>
<evidence type="ECO:0000256" key="7">
    <source>
        <dbReference type="ARBA" id="ARBA00023163"/>
    </source>
</evidence>
<dbReference type="Proteomes" id="UP000282084">
    <property type="component" value="Unassembled WGS sequence"/>
</dbReference>
<dbReference type="InterPro" id="IPR036388">
    <property type="entry name" value="WH-like_DNA-bd_sf"/>
</dbReference>
<dbReference type="GO" id="GO:0046914">
    <property type="term" value="F:transition metal ion binding"/>
    <property type="evidence" value="ECO:0007669"/>
    <property type="project" value="InterPro"/>
</dbReference>
<dbReference type="SUPFAM" id="SSF47979">
    <property type="entry name" value="Iron-dependent repressor protein, dimerization domain"/>
    <property type="match status" value="1"/>
</dbReference>
<dbReference type="InterPro" id="IPR036390">
    <property type="entry name" value="WH_DNA-bd_sf"/>
</dbReference>
<dbReference type="PROSITE" id="PS50944">
    <property type="entry name" value="HTH_DTXR"/>
    <property type="match status" value="1"/>
</dbReference>
<evidence type="ECO:0000313" key="10">
    <source>
        <dbReference type="Proteomes" id="UP000282084"/>
    </source>
</evidence>
<protein>
    <submittedName>
        <fullName evidence="9">DtxR family iron (Metal) dependent repressor</fullName>
    </submittedName>
</protein>
<reference evidence="9 10" key="1">
    <citation type="submission" date="2018-10" db="EMBL/GenBank/DDBJ databases">
        <title>Sequencing the genomes of 1000 actinobacteria strains.</title>
        <authorList>
            <person name="Klenk H.-P."/>
        </authorList>
    </citation>
    <scope>NUCLEOTIDE SEQUENCE [LARGE SCALE GENOMIC DNA]</scope>
    <source>
        <strain evidence="9 10">DSM 43800</strain>
    </source>
</reference>
<dbReference type="OrthoDB" id="3208141at2"/>
<dbReference type="RefSeq" id="WP_121011866.1">
    <property type="nucleotide sequence ID" value="NZ_RBXO01000001.1"/>
</dbReference>
<dbReference type="SUPFAM" id="SSF50037">
    <property type="entry name" value="C-terminal domain of transcriptional repressors"/>
    <property type="match status" value="1"/>
</dbReference>
<dbReference type="SMART" id="SM00529">
    <property type="entry name" value="HTH_DTXR"/>
    <property type="match status" value="1"/>
</dbReference>
<dbReference type="InterPro" id="IPR001367">
    <property type="entry name" value="Fe_dep_repressor"/>
</dbReference>
<sequence>MNELVDTTEMYLRVIYDLEEEGTRPMRSRIVERLRHSGPTVSQTVARMERAGLLVVEEDRRLVLTRDGRDRATRVTRKHRLAELLLAGIVGLEWELVHHEACKLEHVMSDAVEKRLVVILPDPTVSPFGMPVPGLAELGHPSPAPSTGPLTRLSALGKAGGGTAQVARIEERLQLSTDWLATFRRIGLVPGGTVAAEASATDGHFAVRAARGRADLPKRVADAVLVDVA</sequence>
<evidence type="ECO:0000256" key="5">
    <source>
        <dbReference type="ARBA" id="ARBA00023015"/>
    </source>
</evidence>
<evidence type="ECO:0000313" key="9">
    <source>
        <dbReference type="EMBL" id="RKT55158.1"/>
    </source>
</evidence>
<accession>A0A495W5R4</accession>
<keyword evidence="4" id="KW-0408">Iron</keyword>
<dbReference type="Gene3D" id="1.10.10.10">
    <property type="entry name" value="Winged helix-like DNA-binding domain superfamily/Winged helix DNA-binding domain"/>
    <property type="match status" value="1"/>
</dbReference>
<dbReference type="PANTHER" id="PTHR33238">
    <property type="entry name" value="IRON (METAL) DEPENDENT REPRESSOR, DTXR FAMILY"/>
    <property type="match status" value="1"/>
</dbReference>
<dbReference type="SUPFAM" id="SSF46785">
    <property type="entry name" value="Winged helix' DNA-binding domain"/>
    <property type="match status" value="1"/>
</dbReference>
<evidence type="ECO:0000256" key="2">
    <source>
        <dbReference type="ARBA" id="ARBA00007871"/>
    </source>
</evidence>
<dbReference type="Pfam" id="PF02742">
    <property type="entry name" value="Fe_dep_repr_C"/>
    <property type="match status" value="1"/>
</dbReference>
<evidence type="ECO:0000256" key="1">
    <source>
        <dbReference type="ARBA" id="ARBA00004496"/>
    </source>
</evidence>
<dbReference type="AlphaFoldDB" id="A0A495W5R4"/>
<dbReference type="InterPro" id="IPR022687">
    <property type="entry name" value="HTH_DTXR"/>
</dbReference>
<keyword evidence="10" id="KW-1185">Reference proteome</keyword>
<dbReference type="GO" id="GO:0045892">
    <property type="term" value="P:negative regulation of DNA-templated transcription"/>
    <property type="evidence" value="ECO:0007669"/>
    <property type="project" value="TreeGrafter"/>
</dbReference>
<comment type="similarity">
    <text evidence="2">Belongs to the DtxR/MntR family.</text>
</comment>
<feature type="domain" description="HTH dtxR-type" evidence="8">
    <location>
        <begin position="4"/>
        <end position="65"/>
    </location>
</feature>
<keyword evidence="5" id="KW-0805">Transcription regulation</keyword>
<evidence type="ECO:0000256" key="6">
    <source>
        <dbReference type="ARBA" id="ARBA00023125"/>
    </source>
</evidence>
<proteinExistence type="inferred from homology"/>
<keyword evidence="6" id="KW-0238">DNA-binding</keyword>
<evidence type="ECO:0000259" key="8">
    <source>
        <dbReference type="PROSITE" id="PS50944"/>
    </source>
</evidence>
<organism evidence="9 10">
    <name type="scientific">Saccharothrix australiensis</name>
    <dbReference type="NCBI Taxonomy" id="2072"/>
    <lineage>
        <taxon>Bacteria</taxon>
        <taxon>Bacillati</taxon>
        <taxon>Actinomycetota</taxon>
        <taxon>Actinomycetes</taxon>
        <taxon>Pseudonocardiales</taxon>
        <taxon>Pseudonocardiaceae</taxon>
        <taxon>Saccharothrix</taxon>
    </lineage>
</organism>